<feature type="transmembrane region" description="Helical" evidence="1">
    <location>
        <begin position="91"/>
        <end position="112"/>
    </location>
</feature>
<organism evidence="2 3">
    <name type="scientific">Alteribacter lacisalsi</name>
    <dbReference type="NCBI Taxonomy" id="2045244"/>
    <lineage>
        <taxon>Bacteria</taxon>
        <taxon>Bacillati</taxon>
        <taxon>Bacillota</taxon>
        <taxon>Bacilli</taxon>
        <taxon>Bacillales</taxon>
        <taxon>Bacillaceae</taxon>
        <taxon>Alteribacter</taxon>
    </lineage>
</organism>
<sequence length="240" mass="26737">MQNDNSKKLTRDLYLIQGKWLIWFLAITTLVHVALITFLSAEQEMREMSYLTFMQHPSNIFMLICGIIIVFAYFSYFILNGLTRRDTYTAIVLSSAGIAVTITVYAVAVSVLEASLSGMVPSFSDIAAQPLFDTGSQWILPSLTLILMLVIYYIAGLMIGIGFYRYGGWGGAISIVTAIAYTGITGMLWDREIYIPFPGLTNLDVSFLPVSVLYILTILLTIAGLVIIRLVTKRMPVKME</sequence>
<feature type="transmembrane region" description="Helical" evidence="1">
    <location>
        <begin position="138"/>
        <end position="159"/>
    </location>
</feature>
<protein>
    <submittedName>
        <fullName evidence="2">Uncharacterized protein</fullName>
    </submittedName>
</protein>
<keyword evidence="1" id="KW-1133">Transmembrane helix</keyword>
<name>A0A2W0H6H6_9BACI</name>
<accession>A0A2W0H6H6</accession>
<feature type="transmembrane region" description="Helical" evidence="1">
    <location>
        <begin position="20"/>
        <end position="40"/>
    </location>
</feature>
<dbReference type="RefSeq" id="WP_110516590.1">
    <property type="nucleotide sequence ID" value="NZ_PDOF01000001.1"/>
</dbReference>
<reference evidence="2 3" key="1">
    <citation type="submission" date="2017-10" db="EMBL/GenBank/DDBJ databases">
        <title>Bacillus sp. nov., a halophilic bacterium isolated from a Yangshapao Lake.</title>
        <authorList>
            <person name="Wang H."/>
        </authorList>
    </citation>
    <scope>NUCLEOTIDE SEQUENCE [LARGE SCALE GENOMIC DNA]</scope>
    <source>
        <strain evidence="2 3">YSP-3</strain>
    </source>
</reference>
<keyword evidence="1" id="KW-0812">Transmembrane</keyword>
<dbReference type="AlphaFoldDB" id="A0A2W0H6H6"/>
<evidence type="ECO:0000256" key="1">
    <source>
        <dbReference type="SAM" id="Phobius"/>
    </source>
</evidence>
<dbReference type="Proteomes" id="UP000248066">
    <property type="component" value="Unassembled WGS sequence"/>
</dbReference>
<proteinExistence type="predicted"/>
<keyword evidence="3" id="KW-1185">Reference proteome</keyword>
<keyword evidence="1" id="KW-0472">Membrane</keyword>
<gene>
    <name evidence="2" type="ORF">CR205_02425</name>
</gene>
<feature type="transmembrane region" description="Helical" evidence="1">
    <location>
        <begin position="60"/>
        <end position="79"/>
    </location>
</feature>
<feature type="transmembrane region" description="Helical" evidence="1">
    <location>
        <begin position="166"/>
        <end position="189"/>
    </location>
</feature>
<comment type="caution">
    <text evidence="2">The sequence shown here is derived from an EMBL/GenBank/DDBJ whole genome shotgun (WGS) entry which is preliminary data.</text>
</comment>
<feature type="transmembrane region" description="Helical" evidence="1">
    <location>
        <begin position="209"/>
        <end position="231"/>
    </location>
</feature>
<dbReference type="EMBL" id="PDOF01000001">
    <property type="protein sequence ID" value="PYZ97473.1"/>
    <property type="molecule type" value="Genomic_DNA"/>
</dbReference>
<dbReference type="OrthoDB" id="2388713at2"/>
<evidence type="ECO:0000313" key="2">
    <source>
        <dbReference type="EMBL" id="PYZ97473.1"/>
    </source>
</evidence>
<evidence type="ECO:0000313" key="3">
    <source>
        <dbReference type="Proteomes" id="UP000248066"/>
    </source>
</evidence>